<dbReference type="Pfam" id="PF12796">
    <property type="entry name" value="Ank_2"/>
    <property type="match status" value="2"/>
</dbReference>
<dbReference type="SMART" id="SM00248">
    <property type="entry name" value="ANK"/>
    <property type="match status" value="7"/>
</dbReference>
<keyword evidence="1" id="KW-0677">Repeat</keyword>
<evidence type="ECO:0000256" key="3">
    <source>
        <dbReference type="PROSITE-ProRule" id="PRU00023"/>
    </source>
</evidence>
<dbReference type="AlphaFoldDB" id="A0A8H3G7S6"/>
<evidence type="ECO:0008006" key="7">
    <source>
        <dbReference type="Google" id="ProtNLM"/>
    </source>
</evidence>
<sequence length="787" mass="88862">MSSSSDTAPTHDHVSPPHRSRNEPEENRIPSLATFAGLCMVKEAYDFFEELQVDLSSIKIWGDDVDMLWYTLDWQRYILTLWVDQIKRGSRMHKRNWVETKESWEAIIQTTVSLNLQYAFPSSTHQGPTYTSDSQVLMFGKLLHGDQYDSALARDDIILMKSMRQATEQDAWNTPFFHERAFTGLIESAVDDLSATHPSVKFQEQRPSSVESFEFKGFIEVLDRQIKALIALSPAEEQEEIYLALDRAFKTALLKSHVGTSTRYLKFYHSIVSAWPFKDDVLAIGIESIFQERVQELFGKMISRSYDPSRPQSFPYTMQDLEDVLALGADVRGEVKGRENCSLWIAANSNNWQFFEGLVYAGAPYTEEPRLHSFPLQAAAEAGNLDIVAFLLNSKQHRFQININHENTYNRTALHEAAENCHESVIKILLQQPGIDANPQDYLKRTPFLLAVGADTKSPKKYASIKNFLRSKIVDFNATAYSPANALHRAARSRDATLKIIIRHVKGINVQDEDEKTPLHYAVECNSKPNVDILLSHGADPTLADEMGFTPLISACSEHHLGPMQLLLRVPESLKHQCPVPTWGFQPHNQPRYSHSSPVTLVLHDYLSCSKGKRAHLRLALRIILAAKPDLEMRNIIGQSVLNYVVDDVDESVLLELLQAGADVDSRDSFGRTPLYRLMRSVSSLAPDSADLLLKWGADMDAKDNDGDAAVTIDLASEPKRLLHVIERHSKEKAKAQQQKNLSVLAKQTEAYVKKQKQREAKRNGPQASSNPFAILPVEETEEVDDE</sequence>
<dbReference type="PROSITE" id="PS50297">
    <property type="entry name" value="ANK_REP_REGION"/>
    <property type="match status" value="1"/>
</dbReference>
<feature type="region of interest" description="Disordered" evidence="4">
    <location>
        <begin position="1"/>
        <end position="27"/>
    </location>
</feature>
<reference evidence="5" key="1">
    <citation type="submission" date="2021-03" db="EMBL/GenBank/DDBJ databases">
        <authorList>
            <person name="Tagirdzhanova G."/>
        </authorList>
    </citation>
    <scope>NUCLEOTIDE SEQUENCE</scope>
</reference>
<dbReference type="InterPro" id="IPR002110">
    <property type="entry name" value="Ankyrin_rpt"/>
</dbReference>
<dbReference type="Proteomes" id="UP000664521">
    <property type="component" value="Unassembled WGS sequence"/>
</dbReference>
<comment type="caution">
    <text evidence="5">The sequence shown here is derived from an EMBL/GenBank/DDBJ whole genome shotgun (WGS) entry which is preliminary data.</text>
</comment>
<dbReference type="SUPFAM" id="SSF48403">
    <property type="entry name" value="Ankyrin repeat"/>
    <property type="match status" value="2"/>
</dbReference>
<evidence type="ECO:0000313" key="6">
    <source>
        <dbReference type="Proteomes" id="UP000664521"/>
    </source>
</evidence>
<feature type="repeat" description="ANK" evidence="3">
    <location>
        <begin position="637"/>
        <end position="669"/>
    </location>
</feature>
<feature type="compositionally biased region" description="Basic and acidic residues" evidence="4">
    <location>
        <begin position="9"/>
        <end position="27"/>
    </location>
</feature>
<organism evidence="5 6">
    <name type="scientific">Heterodermia speciosa</name>
    <dbReference type="NCBI Taxonomy" id="116794"/>
    <lineage>
        <taxon>Eukaryota</taxon>
        <taxon>Fungi</taxon>
        <taxon>Dikarya</taxon>
        <taxon>Ascomycota</taxon>
        <taxon>Pezizomycotina</taxon>
        <taxon>Lecanoromycetes</taxon>
        <taxon>OSLEUM clade</taxon>
        <taxon>Lecanoromycetidae</taxon>
        <taxon>Caliciales</taxon>
        <taxon>Physciaceae</taxon>
        <taxon>Heterodermia</taxon>
    </lineage>
</organism>
<evidence type="ECO:0000256" key="4">
    <source>
        <dbReference type="SAM" id="MobiDB-lite"/>
    </source>
</evidence>
<dbReference type="Gene3D" id="1.25.40.20">
    <property type="entry name" value="Ankyrin repeat-containing domain"/>
    <property type="match status" value="3"/>
</dbReference>
<feature type="region of interest" description="Disordered" evidence="4">
    <location>
        <begin position="755"/>
        <end position="787"/>
    </location>
</feature>
<keyword evidence="6" id="KW-1185">Reference proteome</keyword>
<name>A0A8H3G7S6_9LECA</name>
<dbReference type="InterPro" id="IPR036770">
    <property type="entry name" value="Ankyrin_rpt-contain_sf"/>
</dbReference>
<dbReference type="EMBL" id="CAJPDS010000091">
    <property type="protein sequence ID" value="CAF9936374.1"/>
    <property type="molecule type" value="Genomic_DNA"/>
</dbReference>
<feature type="repeat" description="ANK" evidence="3">
    <location>
        <begin position="514"/>
        <end position="546"/>
    </location>
</feature>
<keyword evidence="2 3" id="KW-0040">ANK repeat</keyword>
<evidence type="ECO:0000256" key="2">
    <source>
        <dbReference type="ARBA" id="ARBA00023043"/>
    </source>
</evidence>
<dbReference type="OrthoDB" id="20872at2759"/>
<dbReference type="PANTHER" id="PTHR24198">
    <property type="entry name" value="ANKYRIN REPEAT AND PROTEIN KINASE DOMAIN-CONTAINING PROTEIN"/>
    <property type="match status" value="1"/>
</dbReference>
<protein>
    <recommendedName>
        <fullName evidence="7">Ankyrin</fullName>
    </recommendedName>
</protein>
<dbReference type="PANTHER" id="PTHR24198:SF165">
    <property type="entry name" value="ANKYRIN REPEAT-CONTAINING PROTEIN-RELATED"/>
    <property type="match status" value="1"/>
</dbReference>
<evidence type="ECO:0000313" key="5">
    <source>
        <dbReference type="EMBL" id="CAF9936374.1"/>
    </source>
</evidence>
<evidence type="ECO:0000256" key="1">
    <source>
        <dbReference type="ARBA" id="ARBA00022737"/>
    </source>
</evidence>
<dbReference type="PROSITE" id="PS50088">
    <property type="entry name" value="ANK_REPEAT"/>
    <property type="match status" value="3"/>
</dbReference>
<accession>A0A8H3G7S6</accession>
<feature type="repeat" description="ANK" evidence="3">
    <location>
        <begin position="670"/>
        <end position="705"/>
    </location>
</feature>
<proteinExistence type="predicted"/>
<gene>
    <name evidence="5" type="ORF">HETSPECPRED_010311</name>
</gene>